<dbReference type="PANTHER" id="PTHR10794:SF63">
    <property type="entry name" value="ALPHA_BETA HYDROLASE 1, ISOFORM A"/>
    <property type="match status" value="1"/>
</dbReference>
<organism evidence="5 6">
    <name type="scientific">Rhizoclosmatium globosum</name>
    <dbReference type="NCBI Taxonomy" id="329046"/>
    <lineage>
        <taxon>Eukaryota</taxon>
        <taxon>Fungi</taxon>
        <taxon>Fungi incertae sedis</taxon>
        <taxon>Chytridiomycota</taxon>
        <taxon>Chytridiomycota incertae sedis</taxon>
        <taxon>Chytridiomycetes</taxon>
        <taxon>Chytridiales</taxon>
        <taxon>Chytriomycetaceae</taxon>
        <taxon>Rhizoclosmatium</taxon>
    </lineage>
</organism>
<feature type="transmembrane region" description="Helical" evidence="3">
    <location>
        <begin position="542"/>
        <end position="558"/>
    </location>
</feature>
<comment type="caution">
    <text evidence="5">The sequence shown here is derived from an EMBL/GenBank/DDBJ whole genome shotgun (WGS) entry which is preliminary data.</text>
</comment>
<feature type="compositionally biased region" description="Basic and acidic residues" evidence="2">
    <location>
        <begin position="447"/>
        <end position="471"/>
    </location>
</feature>
<gene>
    <name evidence="5" type="ORF">BCR33DRAFT_713819</name>
</gene>
<dbReference type="Pfam" id="PF12146">
    <property type="entry name" value="Hydrolase_4"/>
    <property type="match status" value="1"/>
</dbReference>
<dbReference type="AlphaFoldDB" id="A0A1Y2CRD4"/>
<evidence type="ECO:0000256" key="3">
    <source>
        <dbReference type="SAM" id="Phobius"/>
    </source>
</evidence>
<evidence type="ECO:0000313" key="6">
    <source>
        <dbReference type="Proteomes" id="UP000193642"/>
    </source>
</evidence>
<evidence type="ECO:0000259" key="4">
    <source>
        <dbReference type="Pfam" id="PF12146"/>
    </source>
</evidence>
<dbReference type="GO" id="GO:0008126">
    <property type="term" value="F:acetylesterase activity"/>
    <property type="evidence" value="ECO:0007669"/>
    <property type="project" value="TreeGrafter"/>
</dbReference>
<evidence type="ECO:0000256" key="1">
    <source>
        <dbReference type="ARBA" id="ARBA00010884"/>
    </source>
</evidence>
<feature type="region of interest" description="Disordered" evidence="2">
    <location>
        <begin position="442"/>
        <end position="500"/>
    </location>
</feature>
<dbReference type="EMBL" id="MCGO01000009">
    <property type="protein sequence ID" value="ORY49517.1"/>
    <property type="molecule type" value="Genomic_DNA"/>
</dbReference>
<dbReference type="GO" id="GO:0051792">
    <property type="term" value="P:medium-chain fatty acid biosynthetic process"/>
    <property type="evidence" value="ECO:0007669"/>
    <property type="project" value="TreeGrafter"/>
</dbReference>
<dbReference type="SUPFAM" id="SSF53474">
    <property type="entry name" value="alpha/beta-Hydrolases"/>
    <property type="match status" value="1"/>
</dbReference>
<dbReference type="InterPro" id="IPR050960">
    <property type="entry name" value="AB_hydrolase_4_sf"/>
</dbReference>
<feature type="domain" description="Serine aminopeptidase S33" evidence="4">
    <location>
        <begin position="143"/>
        <end position="365"/>
    </location>
</feature>
<keyword evidence="3" id="KW-1133">Transmembrane helix</keyword>
<keyword evidence="5" id="KW-0378">Hydrolase</keyword>
<dbReference type="InterPro" id="IPR022742">
    <property type="entry name" value="Hydrolase_4"/>
</dbReference>
<evidence type="ECO:0000313" key="5">
    <source>
        <dbReference type="EMBL" id="ORY49517.1"/>
    </source>
</evidence>
<reference evidence="5 6" key="1">
    <citation type="submission" date="2016-07" db="EMBL/GenBank/DDBJ databases">
        <title>Pervasive Adenine N6-methylation of Active Genes in Fungi.</title>
        <authorList>
            <consortium name="DOE Joint Genome Institute"/>
            <person name="Mondo S.J."/>
            <person name="Dannebaum R.O."/>
            <person name="Kuo R.C."/>
            <person name="Labutti K."/>
            <person name="Haridas S."/>
            <person name="Kuo A."/>
            <person name="Salamov A."/>
            <person name="Ahrendt S.R."/>
            <person name="Lipzen A."/>
            <person name="Sullivan W."/>
            <person name="Andreopoulos W.B."/>
            <person name="Clum A."/>
            <person name="Lindquist E."/>
            <person name="Daum C."/>
            <person name="Ramamoorthy G.K."/>
            <person name="Gryganskyi A."/>
            <person name="Culley D."/>
            <person name="Magnuson J.K."/>
            <person name="James T.Y."/>
            <person name="O'Malley M.A."/>
            <person name="Stajich J.E."/>
            <person name="Spatafora J.W."/>
            <person name="Visel A."/>
            <person name="Grigoriev I.V."/>
        </authorList>
    </citation>
    <scope>NUCLEOTIDE SEQUENCE [LARGE SCALE GENOMIC DNA]</scope>
    <source>
        <strain evidence="5 6">JEL800</strain>
    </source>
</reference>
<dbReference type="OrthoDB" id="5954035at2759"/>
<dbReference type="GO" id="GO:0051793">
    <property type="term" value="P:medium-chain fatty acid catabolic process"/>
    <property type="evidence" value="ECO:0007669"/>
    <property type="project" value="TreeGrafter"/>
</dbReference>
<keyword evidence="3" id="KW-0812">Transmembrane</keyword>
<accession>A0A1Y2CRD4</accession>
<dbReference type="InterPro" id="IPR029058">
    <property type="entry name" value="AB_hydrolase_fold"/>
</dbReference>
<evidence type="ECO:0000256" key="2">
    <source>
        <dbReference type="SAM" id="MobiDB-lite"/>
    </source>
</evidence>
<sequence length="570" mass="63465">MTYSVPHQLSLQHIQELLTKDSLSNPYTYLLVFAAVTLLIETVLFLRSNVTLTHNASTVKIGHTSLADLIRRHCPSLTGRFVPTPWLANGHLQTVFAGAAARVGKREFEYEREILQLPDGGQVGIDYARPNPSTNDTTNKTASPKAIVILLHGLGGGSYDKYILDFIPYALKRGYTVASLNSRGCGGIPVKTPQLYSGSWTHDLHAMVTHIKSTYPHARLFGVGFSLGGNIFTKWVGEQGKNCVLDGFVSVANPYDLQLNQTWLHSSFLGKELYSRVMSDGLKVFYDKHKAALEPHAESFIAPIQTAHVLATKYLAEFDDAVTRRMFAFRNVYEYYRVASSSQYVPDIRVPSLFLSDLNDPIVGPPAIPVRDVLANPYIVLACTKRGGHLGWWEGIVQPRRWYPVPILEFVDLICMAKSMKDGGHVEVRRVGRHLHKMHSHYVPRHLRVESGGERSERQEGERLEHQESRKGGSPTRGRKPTKVVNHSSTTSQTSPVRQVAGRVVAPKPVRDSSTQDKPTAVARAFKFWDAFMGSKSVEARIVKAFVGTVVVGLLLVLRRNRKGVAKKLV</sequence>
<protein>
    <submittedName>
        <fullName evidence="5">Alpha/beta-hydrolase</fullName>
    </submittedName>
</protein>
<name>A0A1Y2CRD4_9FUNG</name>
<proteinExistence type="inferred from homology"/>
<dbReference type="GO" id="GO:0047372">
    <property type="term" value="F:monoacylglycerol lipase activity"/>
    <property type="evidence" value="ECO:0007669"/>
    <property type="project" value="TreeGrafter"/>
</dbReference>
<dbReference type="Gene3D" id="3.40.50.1820">
    <property type="entry name" value="alpha/beta hydrolase"/>
    <property type="match status" value="1"/>
</dbReference>
<dbReference type="PANTHER" id="PTHR10794">
    <property type="entry name" value="ABHYDROLASE DOMAIN-CONTAINING PROTEIN"/>
    <property type="match status" value="1"/>
</dbReference>
<dbReference type="STRING" id="329046.A0A1Y2CRD4"/>
<dbReference type="Proteomes" id="UP000193642">
    <property type="component" value="Unassembled WGS sequence"/>
</dbReference>
<feature type="compositionally biased region" description="Polar residues" evidence="2">
    <location>
        <begin position="485"/>
        <end position="497"/>
    </location>
</feature>
<comment type="similarity">
    <text evidence="1">Belongs to the AB hydrolase superfamily. AB hydrolase 4 family.</text>
</comment>
<keyword evidence="6" id="KW-1185">Reference proteome</keyword>
<keyword evidence="3" id="KW-0472">Membrane</keyword>